<proteinExistence type="predicted"/>
<dbReference type="Proteomes" id="UP000694892">
    <property type="component" value="Chromosome 7L"/>
</dbReference>
<reference evidence="2" key="1">
    <citation type="journal article" date="2016" name="Nature">
        <title>Genome evolution in the allotetraploid frog Xenopus laevis.</title>
        <authorList>
            <person name="Session A.M."/>
            <person name="Uno Y."/>
            <person name="Kwon T."/>
            <person name="Chapman J.A."/>
            <person name="Toyoda A."/>
            <person name="Takahashi S."/>
            <person name="Fukui A."/>
            <person name="Hikosaka A."/>
            <person name="Suzuki A."/>
            <person name="Kondo M."/>
            <person name="van Heeringen S.J."/>
            <person name="Quigley I."/>
            <person name="Heinz S."/>
            <person name="Ogino H."/>
            <person name="Ochi H."/>
            <person name="Hellsten U."/>
            <person name="Lyons J.B."/>
            <person name="Simakov O."/>
            <person name="Putnam N."/>
            <person name="Stites J."/>
            <person name="Kuroki Y."/>
            <person name="Tanaka T."/>
            <person name="Michiue T."/>
            <person name="Watanabe M."/>
            <person name="Bogdanovic O."/>
            <person name="Lister R."/>
            <person name="Georgiou G."/>
            <person name="Paranjpe S.S."/>
            <person name="van Kruijsbergen I."/>
            <person name="Shu S."/>
            <person name="Carlson J."/>
            <person name="Kinoshita T."/>
            <person name="Ohta Y."/>
            <person name="Mawaribuchi S."/>
            <person name="Jenkins J."/>
            <person name="Grimwood J."/>
            <person name="Schmutz J."/>
            <person name="Mitros T."/>
            <person name="Mozaffari S.V."/>
            <person name="Suzuki Y."/>
            <person name="Haramoto Y."/>
            <person name="Yamamoto T.S."/>
            <person name="Takagi C."/>
            <person name="Heald R."/>
            <person name="Miller K."/>
            <person name="Haudenschild C."/>
            <person name="Kitzman J."/>
            <person name="Nakayama T."/>
            <person name="Izutsu Y."/>
            <person name="Robert J."/>
            <person name="Fortriede J."/>
            <person name="Burns K."/>
            <person name="Lotay V."/>
            <person name="Karimi K."/>
            <person name="Yasuoka Y."/>
            <person name="Dichmann D.S."/>
            <person name="Flajnik M.F."/>
            <person name="Houston D.W."/>
            <person name="Shendure J."/>
            <person name="DuPasquier L."/>
            <person name="Vize P.D."/>
            <person name="Zorn A.M."/>
            <person name="Ito M."/>
            <person name="Marcotte E.M."/>
            <person name="Wallingford J.B."/>
            <person name="Ito Y."/>
            <person name="Asashima M."/>
            <person name="Ueno N."/>
            <person name="Matsuda Y."/>
            <person name="Veenstra G.J."/>
            <person name="Fujiyama A."/>
            <person name="Harland R.M."/>
            <person name="Taira M."/>
            <person name="Rokhsar D.S."/>
        </authorList>
    </citation>
    <scope>NUCLEOTIDE SEQUENCE [LARGE SCALE GENOMIC DNA]</scope>
    <source>
        <strain evidence="2">J</strain>
    </source>
</reference>
<evidence type="ECO:0000313" key="1">
    <source>
        <dbReference type="EMBL" id="OCT72177.1"/>
    </source>
</evidence>
<dbReference type="EMBL" id="CM004478">
    <property type="protein sequence ID" value="OCT72177.1"/>
    <property type="molecule type" value="Genomic_DNA"/>
</dbReference>
<protein>
    <submittedName>
        <fullName evidence="1">Uncharacterized protein</fullName>
    </submittedName>
</protein>
<dbReference type="AlphaFoldDB" id="A0A974CFQ7"/>
<name>A0A974CFQ7_XENLA</name>
<gene>
    <name evidence="1" type="ORF">XELAEV_18035146mg</name>
</gene>
<accession>A0A974CFQ7</accession>
<sequence>MVNKLGLLCGPLIQYTVFQYSYCISTWPTFFFITEAFHTHNLLSFFGAREGVYWISSVKCTYCMEQGGLEGSMESILPSTWFV</sequence>
<organism evidence="1 2">
    <name type="scientific">Xenopus laevis</name>
    <name type="common">African clawed frog</name>
    <dbReference type="NCBI Taxonomy" id="8355"/>
    <lineage>
        <taxon>Eukaryota</taxon>
        <taxon>Metazoa</taxon>
        <taxon>Chordata</taxon>
        <taxon>Craniata</taxon>
        <taxon>Vertebrata</taxon>
        <taxon>Euteleostomi</taxon>
        <taxon>Amphibia</taxon>
        <taxon>Batrachia</taxon>
        <taxon>Anura</taxon>
        <taxon>Pipoidea</taxon>
        <taxon>Pipidae</taxon>
        <taxon>Xenopodinae</taxon>
        <taxon>Xenopus</taxon>
        <taxon>Xenopus</taxon>
    </lineage>
</organism>
<evidence type="ECO:0000313" key="2">
    <source>
        <dbReference type="Proteomes" id="UP000694892"/>
    </source>
</evidence>